<dbReference type="SUPFAM" id="SSF55785">
    <property type="entry name" value="PYP-like sensor domain (PAS domain)"/>
    <property type="match status" value="1"/>
</dbReference>
<dbReference type="InterPro" id="IPR035919">
    <property type="entry name" value="EAL_sf"/>
</dbReference>
<dbReference type="InterPro" id="IPR013655">
    <property type="entry name" value="PAS_fold_3"/>
</dbReference>
<dbReference type="PROSITE" id="PS50113">
    <property type="entry name" value="PAC"/>
    <property type="match status" value="1"/>
</dbReference>
<feature type="domain" description="PAC" evidence="1">
    <location>
        <begin position="86"/>
        <end position="138"/>
    </location>
</feature>
<dbReference type="SUPFAM" id="SSF141868">
    <property type="entry name" value="EAL domain-like"/>
    <property type="match status" value="1"/>
</dbReference>
<organism evidence="4 5">
    <name type="scientific">Clostridium chromiireducens</name>
    <dbReference type="NCBI Taxonomy" id="225345"/>
    <lineage>
        <taxon>Bacteria</taxon>
        <taxon>Bacillati</taxon>
        <taxon>Bacillota</taxon>
        <taxon>Clostridia</taxon>
        <taxon>Eubacteriales</taxon>
        <taxon>Clostridiaceae</taxon>
        <taxon>Clostridium</taxon>
    </lineage>
</organism>
<dbReference type="Gene3D" id="3.30.450.20">
    <property type="entry name" value="PAS domain"/>
    <property type="match status" value="1"/>
</dbReference>
<dbReference type="InterPro" id="IPR000160">
    <property type="entry name" value="GGDEF_dom"/>
</dbReference>
<name>A0A964RRZ4_9CLOT</name>
<accession>A0A964RRZ4</accession>
<proteinExistence type="predicted"/>
<dbReference type="InterPro" id="IPR029787">
    <property type="entry name" value="Nucleotide_cyclase"/>
</dbReference>
<reference evidence="4" key="1">
    <citation type="submission" date="2019-12" db="EMBL/GenBank/DDBJ databases">
        <title>Microbes associate with the intestines of laboratory mice.</title>
        <authorList>
            <person name="Navarre W."/>
            <person name="Wong E."/>
        </authorList>
    </citation>
    <scope>NUCLEOTIDE SEQUENCE</scope>
    <source>
        <strain evidence="4">NM79_F5</strain>
    </source>
</reference>
<dbReference type="PANTHER" id="PTHR44757:SF2">
    <property type="entry name" value="BIOFILM ARCHITECTURE MAINTENANCE PROTEIN MBAA"/>
    <property type="match status" value="1"/>
</dbReference>
<dbReference type="Pfam" id="PF00990">
    <property type="entry name" value="GGDEF"/>
    <property type="match status" value="1"/>
</dbReference>
<gene>
    <name evidence="4" type="ORF">GKZ28_23695</name>
</gene>
<dbReference type="Pfam" id="PF08447">
    <property type="entry name" value="PAS_3"/>
    <property type="match status" value="1"/>
</dbReference>
<dbReference type="InterPro" id="IPR000700">
    <property type="entry name" value="PAS-assoc_C"/>
</dbReference>
<dbReference type="PROSITE" id="PS50883">
    <property type="entry name" value="EAL"/>
    <property type="match status" value="1"/>
</dbReference>
<dbReference type="InterPro" id="IPR043128">
    <property type="entry name" value="Rev_trsase/Diguanyl_cyclase"/>
</dbReference>
<dbReference type="PANTHER" id="PTHR44757">
    <property type="entry name" value="DIGUANYLATE CYCLASE DGCP"/>
    <property type="match status" value="1"/>
</dbReference>
<protein>
    <submittedName>
        <fullName evidence="4">EAL domain-containing protein</fullName>
    </submittedName>
</protein>
<evidence type="ECO:0000259" key="1">
    <source>
        <dbReference type="PROSITE" id="PS50113"/>
    </source>
</evidence>
<sequence length="567" mass="65935">MKIKNNDLDYTEILEKYKKVVDEVSIAVWEWNIKEEKFFASNEWEKITECHFNNLFDFIGKTVIHEDRERAINDLNFFIEGKISFYRSQFRIITEKNQEKWIFFKGNMVKDENGEVISLFGVASDITEVKKNQKKTSESVYYDSLTKLPNRVLFLMDIKDILDKTIKLNKEGALIFIDLDNFKAINDTLGHDYGDLMLKVFSQLLSICVKDYGRVYRVGGDEFIVLIEKINSIENLKKFCDTLLNYCKKPFELNEKQIYVTASIGISLFPQDSADMNDLMRFADLAMFKSKEYGKNTYTFFEEALSKAYSRRILIEVELKESIKNEELFIVYQPQVDALENRIVAFEALLRWNSKKLGFVSPAEFIPIAEESGIIVDIGEWVLDKVCKKIREFKDKKYEFNNIAVNVSPIQIKETNFKDKIIKVCKENEIPLNLLEIEITESTLIKLNNQKIADLHELINKDINISIDDFGTGYSSLSYLTVLPINTLKIDKSFIDNIESEKNRAVIECILNLSKSLKYKVIAEGVELREQLQVLMNLGCNVIQGYYFSKPVCENELEEMMKINKSI</sequence>
<dbReference type="Proteomes" id="UP000656077">
    <property type="component" value="Unassembled WGS sequence"/>
</dbReference>
<dbReference type="NCBIfam" id="TIGR00254">
    <property type="entry name" value="GGDEF"/>
    <property type="match status" value="1"/>
</dbReference>
<dbReference type="Gene3D" id="3.20.20.450">
    <property type="entry name" value="EAL domain"/>
    <property type="match status" value="1"/>
</dbReference>
<feature type="domain" description="GGDEF" evidence="3">
    <location>
        <begin position="170"/>
        <end position="303"/>
    </location>
</feature>
<dbReference type="SMART" id="SM00267">
    <property type="entry name" value="GGDEF"/>
    <property type="match status" value="1"/>
</dbReference>
<feature type="domain" description="EAL" evidence="2">
    <location>
        <begin position="312"/>
        <end position="565"/>
    </location>
</feature>
<dbReference type="RefSeq" id="WP_160361205.1">
    <property type="nucleotide sequence ID" value="NZ_WSRQ01000066.1"/>
</dbReference>
<evidence type="ECO:0000313" key="4">
    <source>
        <dbReference type="EMBL" id="MVX66675.1"/>
    </source>
</evidence>
<evidence type="ECO:0000259" key="3">
    <source>
        <dbReference type="PROSITE" id="PS50887"/>
    </source>
</evidence>
<dbReference type="SMART" id="SM00052">
    <property type="entry name" value="EAL"/>
    <property type="match status" value="1"/>
</dbReference>
<dbReference type="EMBL" id="WSRQ01000066">
    <property type="protein sequence ID" value="MVX66675.1"/>
    <property type="molecule type" value="Genomic_DNA"/>
</dbReference>
<dbReference type="SUPFAM" id="SSF55073">
    <property type="entry name" value="Nucleotide cyclase"/>
    <property type="match status" value="1"/>
</dbReference>
<dbReference type="AlphaFoldDB" id="A0A964RRZ4"/>
<evidence type="ECO:0000313" key="5">
    <source>
        <dbReference type="Proteomes" id="UP000656077"/>
    </source>
</evidence>
<dbReference type="CDD" id="cd01949">
    <property type="entry name" value="GGDEF"/>
    <property type="match status" value="1"/>
</dbReference>
<dbReference type="InterPro" id="IPR001633">
    <property type="entry name" value="EAL_dom"/>
</dbReference>
<dbReference type="CDD" id="cd01948">
    <property type="entry name" value="EAL"/>
    <property type="match status" value="1"/>
</dbReference>
<dbReference type="PROSITE" id="PS50887">
    <property type="entry name" value="GGDEF"/>
    <property type="match status" value="1"/>
</dbReference>
<dbReference type="InterPro" id="IPR035965">
    <property type="entry name" value="PAS-like_dom_sf"/>
</dbReference>
<dbReference type="Pfam" id="PF00563">
    <property type="entry name" value="EAL"/>
    <property type="match status" value="1"/>
</dbReference>
<dbReference type="InterPro" id="IPR052155">
    <property type="entry name" value="Biofilm_reg_signaling"/>
</dbReference>
<comment type="caution">
    <text evidence="4">The sequence shown here is derived from an EMBL/GenBank/DDBJ whole genome shotgun (WGS) entry which is preliminary data.</text>
</comment>
<evidence type="ECO:0000259" key="2">
    <source>
        <dbReference type="PROSITE" id="PS50883"/>
    </source>
</evidence>
<dbReference type="Gene3D" id="3.30.70.270">
    <property type="match status" value="1"/>
</dbReference>